<dbReference type="InterPro" id="IPR029510">
    <property type="entry name" value="Ald_DH_CS_GLU"/>
</dbReference>
<keyword evidence="8" id="KW-1133">Transmembrane helix</keyword>
<feature type="active site" evidence="5 6">
    <location>
        <position position="265"/>
    </location>
</feature>
<comment type="similarity">
    <text evidence="1 4 7">Belongs to the aldehyde dehydrogenase family.</text>
</comment>
<protein>
    <recommendedName>
        <fullName evidence="4">Aldehyde dehydrogenase</fullName>
    </recommendedName>
</protein>
<dbReference type="Proteomes" id="UP000794436">
    <property type="component" value="Unassembled WGS sequence"/>
</dbReference>
<name>A0A8K1FFU6_PYTOL</name>
<dbReference type="PROSITE" id="PS00687">
    <property type="entry name" value="ALDEHYDE_DEHYDR_GLU"/>
    <property type="match status" value="1"/>
</dbReference>
<dbReference type="GO" id="GO:0005737">
    <property type="term" value="C:cytoplasm"/>
    <property type="evidence" value="ECO:0007669"/>
    <property type="project" value="TreeGrafter"/>
</dbReference>
<dbReference type="InterPro" id="IPR012394">
    <property type="entry name" value="Aldehyde_DH_NAD(P)"/>
</dbReference>
<organism evidence="10 11">
    <name type="scientific">Pythium oligandrum</name>
    <name type="common">Mycoparasitic fungus</name>
    <dbReference type="NCBI Taxonomy" id="41045"/>
    <lineage>
        <taxon>Eukaryota</taxon>
        <taxon>Sar</taxon>
        <taxon>Stramenopiles</taxon>
        <taxon>Oomycota</taxon>
        <taxon>Peronosporomycetes</taxon>
        <taxon>Pythiales</taxon>
        <taxon>Pythiaceae</taxon>
        <taxon>Pythium</taxon>
    </lineage>
</organism>
<dbReference type="Pfam" id="PF00171">
    <property type="entry name" value="Aldedh"/>
    <property type="match status" value="1"/>
</dbReference>
<feature type="active site" evidence="5">
    <location>
        <position position="299"/>
    </location>
</feature>
<dbReference type="Gene3D" id="3.40.309.10">
    <property type="entry name" value="Aldehyde Dehydrogenase, Chain A, domain 2"/>
    <property type="match status" value="1"/>
</dbReference>
<evidence type="ECO:0000256" key="3">
    <source>
        <dbReference type="ARBA" id="ARBA00023027"/>
    </source>
</evidence>
<dbReference type="SUPFAM" id="SSF53720">
    <property type="entry name" value="ALDH-like"/>
    <property type="match status" value="1"/>
</dbReference>
<dbReference type="AlphaFoldDB" id="A0A8K1FFU6"/>
<evidence type="ECO:0000256" key="1">
    <source>
        <dbReference type="ARBA" id="ARBA00009986"/>
    </source>
</evidence>
<evidence type="ECO:0000256" key="4">
    <source>
        <dbReference type="PIRNR" id="PIRNR036492"/>
    </source>
</evidence>
<keyword evidence="8" id="KW-0812">Transmembrane</keyword>
<keyword evidence="11" id="KW-1185">Reference proteome</keyword>
<evidence type="ECO:0000256" key="7">
    <source>
        <dbReference type="RuleBase" id="RU003345"/>
    </source>
</evidence>
<dbReference type="PIRSF" id="PIRSF036492">
    <property type="entry name" value="ALDH"/>
    <property type="match status" value="1"/>
</dbReference>
<dbReference type="InterPro" id="IPR016163">
    <property type="entry name" value="Ald_DH_C"/>
</dbReference>
<evidence type="ECO:0000313" key="10">
    <source>
        <dbReference type="EMBL" id="TMW59339.1"/>
    </source>
</evidence>
<dbReference type="GO" id="GO:0004029">
    <property type="term" value="F:aldehyde dehydrogenase (NAD+) activity"/>
    <property type="evidence" value="ECO:0007669"/>
    <property type="project" value="TreeGrafter"/>
</dbReference>
<dbReference type="CDD" id="cd07087">
    <property type="entry name" value="ALDH_F3-13-14_CALDH-like"/>
    <property type="match status" value="1"/>
</dbReference>
<evidence type="ECO:0000256" key="6">
    <source>
        <dbReference type="PROSITE-ProRule" id="PRU10007"/>
    </source>
</evidence>
<reference evidence="10" key="1">
    <citation type="submission" date="2019-03" db="EMBL/GenBank/DDBJ databases">
        <title>Long read genome sequence of the mycoparasitic Pythium oligandrum ATCC 38472 isolated from sugarbeet rhizosphere.</title>
        <authorList>
            <person name="Gaulin E."/>
        </authorList>
    </citation>
    <scope>NUCLEOTIDE SEQUENCE</scope>
    <source>
        <strain evidence="10">ATCC 38472_TT</strain>
    </source>
</reference>
<dbReference type="PANTHER" id="PTHR43570">
    <property type="entry name" value="ALDEHYDE DEHYDROGENASE"/>
    <property type="match status" value="1"/>
</dbReference>
<evidence type="ECO:0000256" key="2">
    <source>
        <dbReference type="ARBA" id="ARBA00023002"/>
    </source>
</evidence>
<keyword evidence="8" id="KW-0472">Membrane</keyword>
<dbReference type="OrthoDB" id="440325at2759"/>
<evidence type="ECO:0000313" key="11">
    <source>
        <dbReference type="Proteomes" id="UP000794436"/>
    </source>
</evidence>
<evidence type="ECO:0000256" key="5">
    <source>
        <dbReference type="PIRSR" id="PIRSR036492-1"/>
    </source>
</evidence>
<dbReference type="FunFam" id="3.40.309.10:FF:000003">
    <property type="entry name" value="Aldehyde dehydrogenase"/>
    <property type="match status" value="1"/>
</dbReference>
<proteinExistence type="inferred from homology"/>
<comment type="caution">
    <text evidence="10">The sequence shown here is derived from an EMBL/GenBank/DDBJ whole genome shotgun (WGS) entry which is preliminary data.</text>
</comment>
<evidence type="ECO:0000256" key="8">
    <source>
        <dbReference type="SAM" id="Phobius"/>
    </source>
</evidence>
<evidence type="ECO:0000259" key="9">
    <source>
        <dbReference type="Pfam" id="PF00171"/>
    </source>
</evidence>
<feature type="transmembrane region" description="Helical" evidence="8">
    <location>
        <begin position="530"/>
        <end position="551"/>
    </location>
</feature>
<dbReference type="InterPro" id="IPR016162">
    <property type="entry name" value="Ald_DH_N"/>
</dbReference>
<dbReference type="InterPro" id="IPR015590">
    <property type="entry name" value="Aldehyde_DH_dom"/>
</dbReference>
<gene>
    <name evidence="10" type="ORF">Poli38472_004408</name>
</gene>
<feature type="domain" description="Aldehyde dehydrogenase" evidence="9">
    <location>
        <begin position="48"/>
        <end position="492"/>
    </location>
</feature>
<dbReference type="EMBL" id="SPLM01000109">
    <property type="protein sequence ID" value="TMW59339.1"/>
    <property type="molecule type" value="Genomic_DNA"/>
</dbReference>
<dbReference type="Gene3D" id="3.40.605.10">
    <property type="entry name" value="Aldehyde Dehydrogenase, Chain A, domain 1"/>
    <property type="match status" value="1"/>
</dbReference>
<dbReference type="GO" id="GO:0006081">
    <property type="term" value="P:aldehyde metabolic process"/>
    <property type="evidence" value="ECO:0007669"/>
    <property type="project" value="InterPro"/>
</dbReference>
<accession>A0A8K1FFU6</accession>
<dbReference type="PANTHER" id="PTHR43570:SF16">
    <property type="entry name" value="ALDEHYDE DEHYDROGENASE TYPE III, ISOFORM Q"/>
    <property type="match status" value="1"/>
</dbReference>
<dbReference type="InterPro" id="IPR016161">
    <property type="entry name" value="Ald_DH/histidinol_DH"/>
</dbReference>
<sequence>MTSSPVSPATSKDHQYIAVAESSTDAARAKNKFEYPLDAMYGSILNYEFPDVTKQDTAADVQALRETFRSGATRDLKQRRELLLQLQRLMKEGEAMMKEAAWKDLHKHPTETYACEISLINQEIQDFLDHLEDWSKPEMTLTSLTNLPGLSYICRDPLGVVCVVSTWNYPINLLFMPLIPALAAGNCVLLRLPGDDTTRYLNNVFITLLDKYMDKRFVRYVYGGVEETKAMLRERYDLIFATGGGFLGKIIARSAAEYLTPMVLELGGKSPAIIDETVDITIAARRLTWGAFTNAGQTCVRPDYLLVDERVGDKLVAEIEKNVRAFYGEDPKESNGYGRIVNARAFARLNTIVQADKARITFGGVADEKESYISPTMLNFKTDLDGFVSSKAMEDELFGPLLPIYYYPAGKLQAAIDFVSAREKPLALYFYSTNSKNKQRVVRETTAGSMVINDSMMQLSNPHLPFGGVGSSGMGAYHGRHGFDAFSHRKAVMYKYSLLDLPARYMPYTAASERMLRLLLYPVSRRQLRVVKLLGLAVVLVAIGFIIKAAVDN</sequence>
<keyword evidence="2 4" id="KW-0560">Oxidoreductase</keyword>
<dbReference type="FunFam" id="3.40.605.10:FF:000004">
    <property type="entry name" value="Aldehyde dehydrogenase"/>
    <property type="match status" value="1"/>
</dbReference>
<keyword evidence="3" id="KW-0520">NAD</keyword>